<evidence type="ECO:0000313" key="1">
    <source>
        <dbReference type="EMBL" id="CAG8804888.1"/>
    </source>
</evidence>
<organism evidence="1 2">
    <name type="scientific">Racocetra persica</name>
    <dbReference type="NCBI Taxonomy" id="160502"/>
    <lineage>
        <taxon>Eukaryota</taxon>
        <taxon>Fungi</taxon>
        <taxon>Fungi incertae sedis</taxon>
        <taxon>Mucoromycota</taxon>
        <taxon>Glomeromycotina</taxon>
        <taxon>Glomeromycetes</taxon>
        <taxon>Diversisporales</taxon>
        <taxon>Gigasporaceae</taxon>
        <taxon>Racocetra</taxon>
    </lineage>
</organism>
<proteinExistence type="predicted"/>
<evidence type="ECO:0000313" key="2">
    <source>
        <dbReference type="Proteomes" id="UP000789920"/>
    </source>
</evidence>
<dbReference type="EMBL" id="CAJVQC010064823">
    <property type="protein sequence ID" value="CAG8804888.1"/>
    <property type="molecule type" value="Genomic_DNA"/>
</dbReference>
<keyword evidence="2" id="KW-1185">Reference proteome</keyword>
<name>A0ACA9RPT1_9GLOM</name>
<protein>
    <submittedName>
        <fullName evidence="1">1771_t:CDS:1</fullName>
    </submittedName>
</protein>
<accession>A0ACA9RPT1</accession>
<comment type="caution">
    <text evidence="1">The sequence shown here is derived from an EMBL/GenBank/DDBJ whole genome shotgun (WGS) entry which is preliminary data.</text>
</comment>
<sequence>ASKRNLCKKDLYATKKGKIGKPDSSIVRESDSIAEQWLFKPTLSTNANQIEERTNIFYNPLKADLGSDYSLPIIIEGVIVESRLS</sequence>
<reference evidence="1" key="1">
    <citation type="submission" date="2021-06" db="EMBL/GenBank/DDBJ databases">
        <authorList>
            <person name="Kallberg Y."/>
            <person name="Tangrot J."/>
            <person name="Rosling A."/>
        </authorList>
    </citation>
    <scope>NUCLEOTIDE SEQUENCE</scope>
    <source>
        <strain evidence="1">MA461A</strain>
    </source>
</reference>
<dbReference type="Proteomes" id="UP000789920">
    <property type="component" value="Unassembled WGS sequence"/>
</dbReference>
<gene>
    <name evidence="1" type="ORF">RPERSI_LOCUS21810</name>
</gene>
<feature type="non-terminal residue" evidence="1">
    <location>
        <position position="1"/>
    </location>
</feature>